<feature type="domain" description="DUF7768" evidence="1">
    <location>
        <begin position="2"/>
        <end position="97"/>
    </location>
</feature>
<dbReference type="InterPro" id="IPR056670">
    <property type="entry name" value="DUF7768"/>
</dbReference>
<evidence type="ECO:0000259" key="1">
    <source>
        <dbReference type="Pfam" id="PF24963"/>
    </source>
</evidence>
<proteinExistence type="predicted"/>
<dbReference type="EMBL" id="VSSQ01001127">
    <property type="protein sequence ID" value="MPM05387.1"/>
    <property type="molecule type" value="Genomic_DNA"/>
</dbReference>
<sequence>MKLVYICSPFAGDIESNVRFARAACLYAANQGYAPVAVHLLYPQILDDNIPTQREIGIRIGLRVMASCDELRICGSRISHGMSCEITEAERIGIPVRSLSTEQIQGGCHMKQMPYDAIEREIMPEEKPSPDMKLQL</sequence>
<gene>
    <name evidence="2" type="ORF">SDC9_51677</name>
</gene>
<organism evidence="2">
    <name type="scientific">bioreactor metagenome</name>
    <dbReference type="NCBI Taxonomy" id="1076179"/>
    <lineage>
        <taxon>unclassified sequences</taxon>
        <taxon>metagenomes</taxon>
        <taxon>ecological metagenomes</taxon>
    </lineage>
</organism>
<protein>
    <recommendedName>
        <fullName evidence="1">DUF7768 domain-containing protein</fullName>
    </recommendedName>
</protein>
<dbReference type="Gene3D" id="3.40.50.10400">
    <property type="entry name" value="Hypothetical protein PA1492"/>
    <property type="match status" value="1"/>
</dbReference>
<reference evidence="2" key="1">
    <citation type="submission" date="2019-08" db="EMBL/GenBank/DDBJ databases">
        <authorList>
            <person name="Kucharzyk K."/>
            <person name="Murdoch R.W."/>
            <person name="Higgins S."/>
            <person name="Loffler F."/>
        </authorList>
    </citation>
    <scope>NUCLEOTIDE SEQUENCE</scope>
</reference>
<dbReference type="AlphaFoldDB" id="A0A644WP12"/>
<comment type="caution">
    <text evidence="2">The sequence shown here is derived from an EMBL/GenBank/DDBJ whole genome shotgun (WGS) entry which is preliminary data.</text>
</comment>
<dbReference type="Pfam" id="PF24963">
    <property type="entry name" value="DUF7768"/>
    <property type="match status" value="1"/>
</dbReference>
<evidence type="ECO:0000313" key="2">
    <source>
        <dbReference type="EMBL" id="MPM05387.1"/>
    </source>
</evidence>
<accession>A0A644WP12</accession>
<name>A0A644WP12_9ZZZZ</name>